<organism evidence="1 2">
    <name type="scientific">Gymnopilus dilepis</name>
    <dbReference type="NCBI Taxonomy" id="231916"/>
    <lineage>
        <taxon>Eukaryota</taxon>
        <taxon>Fungi</taxon>
        <taxon>Dikarya</taxon>
        <taxon>Basidiomycota</taxon>
        <taxon>Agaricomycotina</taxon>
        <taxon>Agaricomycetes</taxon>
        <taxon>Agaricomycetidae</taxon>
        <taxon>Agaricales</taxon>
        <taxon>Agaricineae</taxon>
        <taxon>Hymenogastraceae</taxon>
        <taxon>Gymnopilus</taxon>
    </lineage>
</organism>
<accession>A0A409YIQ8</accession>
<comment type="caution">
    <text evidence="1">The sequence shown here is derived from an EMBL/GenBank/DDBJ whole genome shotgun (WGS) entry which is preliminary data.</text>
</comment>
<reference evidence="1 2" key="1">
    <citation type="journal article" date="2018" name="Evol. Lett.">
        <title>Horizontal gene cluster transfer increased hallucinogenic mushroom diversity.</title>
        <authorList>
            <person name="Reynolds H.T."/>
            <person name="Vijayakumar V."/>
            <person name="Gluck-Thaler E."/>
            <person name="Korotkin H.B."/>
            <person name="Matheny P.B."/>
            <person name="Slot J.C."/>
        </authorList>
    </citation>
    <scope>NUCLEOTIDE SEQUENCE [LARGE SCALE GENOMIC DNA]</scope>
    <source>
        <strain evidence="1 2">SRW20</strain>
    </source>
</reference>
<evidence type="ECO:0000313" key="1">
    <source>
        <dbReference type="EMBL" id="PPR02874.1"/>
    </source>
</evidence>
<name>A0A409YIQ8_9AGAR</name>
<dbReference type="AlphaFoldDB" id="A0A409YIQ8"/>
<evidence type="ECO:0000313" key="2">
    <source>
        <dbReference type="Proteomes" id="UP000284706"/>
    </source>
</evidence>
<dbReference type="InParanoid" id="A0A409YIQ8"/>
<dbReference type="EMBL" id="NHYE01000809">
    <property type="protein sequence ID" value="PPR02874.1"/>
    <property type="molecule type" value="Genomic_DNA"/>
</dbReference>
<gene>
    <name evidence="1" type="ORF">CVT26_008976</name>
</gene>
<protein>
    <submittedName>
        <fullName evidence="1">Uncharacterized protein</fullName>
    </submittedName>
</protein>
<keyword evidence="2" id="KW-1185">Reference proteome</keyword>
<proteinExistence type="predicted"/>
<sequence>MCKRLRPACVTYGQAGKQVSPSILLEHSSKVRPNPSYSVPRGIPTANIERTSKIRSCEKEAHAYGYTKDRKSKWNARERGKRVYYPQRLGTRLYTRTVREWEDFRVIVSRLSNSSTGDVKHVVKGCFK</sequence>
<dbReference type="Proteomes" id="UP000284706">
    <property type="component" value="Unassembled WGS sequence"/>
</dbReference>